<evidence type="ECO:0000256" key="1">
    <source>
        <dbReference type="SAM" id="MobiDB-lite"/>
    </source>
</evidence>
<gene>
    <name evidence="2" type="ORF">K1J50_10225</name>
</gene>
<name>A0ABS7F2R7_9PROT</name>
<evidence type="ECO:0000313" key="2">
    <source>
        <dbReference type="EMBL" id="MBW8269864.1"/>
    </source>
</evidence>
<dbReference type="EMBL" id="JAHZUY010000023">
    <property type="protein sequence ID" value="MBW8269864.1"/>
    <property type="molecule type" value="Genomic_DNA"/>
</dbReference>
<feature type="region of interest" description="Disordered" evidence="1">
    <location>
        <begin position="19"/>
        <end position="109"/>
    </location>
</feature>
<evidence type="ECO:0000313" key="3">
    <source>
        <dbReference type="Proteomes" id="UP001519924"/>
    </source>
</evidence>
<reference evidence="2 3" key="1">
    <citation type="submission" date="2021-08" db="EMBL/GenBank/DDBJ databases">
        <title>Caldovatus sediminis gen. nov., sp. nov., a moderately thermophilic bacterium isolated from a hot spring.</title>
        <authorList>
            <person name="Hu C.-J."/>
            <person name="Li W.-J."/>
            <person name="Xian W.-D."/>
        </authorList>
    </citation>
    <scope>NUCLEOTIDE SEQUENCE [LARGE SCALE GENOMIC DNA]</scope>
    <source>
        <strain evidence="2 3">SYSU G05006</strain>
    </source>
</reference>
<feature type="compositionally biased region" description="Basic and acidic residues" evidence="1">
    <location>
        <begin position="65"/>
        <end position="81"/>
    </location>
</feature>
<comment type="caution">
    <text evidence="2">The sequence shown here is derived from an EMBL/GenBank/DDBJ whole genome shotgun (WGS) entry which is preliminary data.</text>
</comment>
<accession>A0ABS7F2R7</accession>
<feature type="compositionally biased region" description="Low complexity" evidence="1">
    <location>
        <begin position="49"/>
        <end position="60"/>
    </location>
</feature>
<organism evidence="2 3">
    <name type="scientific">Caldovatus aquaticus</name>
    <dbReference type="NCBI Taxonomy" id="2865671"/>
    <lineage>
        <taxon>Bacteria</taxon>
        <taxon>Pseudomonadati</taxon>
        <taxon>Pseudomonadota</taxon>
        <taxon>Alphaproteobacteria</taxon>
        <taxon>Acetobacterales</taxon>
        <taxon>Roseomonadaceae</taxon>
        <taxon>Caldovatus</taxon>
    </lineage>
</organism>
<evidence type="ECO:0008006" key="4">
    <source>
        <dbReference type="Google" id="ProtNLM"/>
    </source>
</evidence>
<protein>
    <recommendedName>
        <fullName evidence="4">Translation initiation factor IF-2</fullName>
    </recommendedName>
</protein>
<dbReference type="RefSeq" id="WP_220117615.1">
    <property type="nucleotide sequence ID" value="NZ_JAHZUY010000023.1"/>
</dbReference>
<keyword evidence="3" id="KW-1185">Reference proteome</keyword>
<proteinExistence type="predicted"/>
<sequence length="137" mass="14162">MLAGLAAWGGMALAGSGCAQDEAGWAQSRPGAAPAEARRSAPGPQGPERPGAAAPDRPTAARPPEPPRGERAPIPDRDLRAPDGAGGEGRPRVGLGFIQPRSTARGGTFEGDQFQRQREGLFEQPAPGATLRIPFSY</sequence>
<dbReference type="Proteomes" id="UP001519924">
    <property type="component" value="Unassembled WGS sequence"/>
</dbReference>